<dbReference type="Gene3D" id="3.30.1150.10">
    <property type="match status" value="1"/>
</dbReference>
<name>A0AAJ5WYA9_9CAUL</name>
<keyword evidence="6" id="KW-0732">Signal</keyword>
<dbReference type="EMBL" id="CP119326">
    <property type="protein sequence ID" value="WEK38489.1"/>
    <property type="molecule type" value="Genomic_DNA"/>
</dbReference>
<dbReference type="NCBIfam" id="TIGR01352">
    <property type="entry name" value="tonB_Cterm"/>
    <property type="match status" value="1"/>
</dbReference>
<evidence type="ECO:0000256" key="1">
    <source>
        <dbReference type="ARBA" id="ARBA00004167"/>
    </source>
</evidence>
<dbReference type="Proteomes" id="UP001213664">
    <property type="component" value="Chromosome"/>
</dbReference>
<comment type="subcellular location">
    <subcellularLocation>
        <location evidence="1">Membrane</location>
        <topology evidence="1">Single-pass membrane protein</topology>
    </subcellularLocation>
</comment>
<evidence type="ECO:0000256" key="4">
    <source>
        <dbReference type="ARBA" id="ARBA00023136"/>
    </source>
</evidence>
<evidence type="ECO:0000256" key="2">
    <source>
        <dbReference type="ARBA" id="ARBA00022692"/>
    </source>
</evidence>
<organism evidence="8 9">
    <name type="scientific">Candidatus Brevundimonas colombiensis</name>
    <dbReference type="NCBI Taxonomy" id="3121376"/>
    <lineage>
        <taxon>Bacteria</taxon>
        <taxon>Pseudomonadati</taxon>
        <taxon>Pseudomonadota</taxon>
        <taxon>Alphaproteobacteria</taxon>
        <taxon>Caulobacterales</taxon>
        <taxon>Caulobacteraceae</taxon>
        <taxon>Brevundimonas</taxon>
    </lineage>
</organism>
<keyword evidence="4" id="KW-0472">Membrane</keyword>
<dbReference type="Pfam" id="PF03544">
    <property type="entry name" value="TonB_C"/>
    <property type="match status" value="1"/>
</dbReference>
<keyword evidence="3" id="KW-1133">Transmembrane helix</keyword>
<gene>
    <name evidence="8" type="ORF">P0Y50_07960</name>
</gene>
<protein>
    <submittedName>
        <fullName evidence="8">TonB family protein</fullName>
    </submittedName>
</protein>
<feature type="region of interest" description="Disordered" evidence="5">
    <location>
        <begin position="46"/>
        <end position="152"/>
    </location>
</feature>
<dbReference type="GO" id="GO:0016020">
    <property type="term" value="C:membrane"/>
    <property type="evidence" value="ECO:0007669"/>
    <property type="project" value="UniProtKB-SubCell"/>
</dbReference>
<feature type="chain" id="PRO_5042528509" evidence="6">
    <location>
        <begin position="24"/>
        <end position="246"/>
    </location>
</feature>
<evidence type="ECO:0000313" key="9">
    <source>
        <dbReference type="Proteomes" id="UP001213664"/>
    </source>
</evidence>
<feature type="signal peptide" evidence="6">
    <location>
        <begin position="1"/>
        <end position="23"/>
    </location>
</feature>
<evidence type="ECO:0000256" key="5">
    <source>
        <dbReference type="SAM" id="MobiDB-lite"/>
    </source>
</evidence>
<feature type="domain" description="TonB C-terminal" evidence="7">
    <location>
        <begin position="154"/>
        <end position="246"/>
    </location>
</feature>
<evidence type="ECO:0000259" key="7">
    <source>
        <dbReference type="PROSITE" id="PS52015"/>
    </source>
</evidence>
<accession>A0AAJ5WYA9</accession>
<keyword evidence="2" id="KW-0812">Transmembrane</keyword>
<dbReference type="SUPFAM" id="SSF74653">
    <property type="entry name" value="TolA/TonB C-terminal domain"/>
    <property type="match status" value="1"/>
</dbReference>
<evidence type="ECO:0000313" key="8">
    <source>
        <dbReference type="EMBL" id="WEK38489.1"/>
    </source>
</evidence>
<evidence type="ECO:0000256" key="3">
    <source>
        <dbReference type="ARBA" id="ARBA00022989"/>
    </source>
</evidence>
<dbReference type="GO" id="GO:0055085">
    <property type="term" value="P:transmembrane transport"/>
    <property type="evidence" value="ECO:0007669"/>
    <property type="project" value="InterPro"/>
</dbReference>
<evidence type="ECO:0000256" key="6">
    <source>
        <dbReference type="SAM" id="SignalP"/>
    </source>
</evidence>
<dbReference type="InterPro" id="IPR037682">
    <property type="entry name" value="TonB_C"/>
</dbReference>
<feature type="compositionally biased region" description="Low complexity" evidence="5">
    <location>
        <begin position="60"/>
        <end position="78"/>
    </location>
</feature>
<dbReference type="PROSITE" id="PS52015">
    <property type="entry name" value="TONB_CTD"/>
    <property type="match status" value="1"/>
</dbReference>
<reference evidence="8" key="1">
    <citation type="submission" date="2023-03" db="EMBL/GenBank/DDBJ databases">
        <title>Andean soil-derived lignocellulolytic bacterial consortium as a source of novel taxa and putative plastic-active enzymes.</title>
        <authorList>
            <person name="Diaz-Garcia L."/>
            <person name="Chuvochina M."/>
            <person name="Feuerriegel G."/>
            <person name="Bunk B."/>
            <person name="Sproer C."/>
            <person name="Streit W.R."/>
            <person name="Rodriguez L.M."/>
            <person name="Overmann J."/>
            <person name="Jimenez D.J."/>
        </authorList>
    </citation>
    <scope>NUCLEOTIDE SEQUENCE</scope>
    <source>
        <strain evidence="8">MAG 833</strain>
    </source>
</reference>
<dbReference type="InterPro" id="IPR006260">
    <property type="entry name" value="TonB/TolA_C"/>
</dbReference>
<sequence>MRGHTLQIPLRGFVVLSVTAAHAALFLANLPPEHPALQTQGGAPVVNLTLEPSPRFDDTSSAASQVARPAPAASSKRPAPQPKPRQPLLHPLAPEMVSVSPDPAPRYVAQPPTSSVASIAPDVPSLTWNSDIAPSRAGRTQGGGARTLGATATPDEDRYAARVIAWVEAHKGRAAGRSTGVATIRFVLNRRGGVDDSAVFATSGDPGLDALALDAIRNATPFPRAPRTADWRTRTFFVRIDYRRKA</sequence>
<dbReference type="AlphaFoldDB" id="A0AAJ5WYA9"/>
<proteinExistence type="predicted"/>